<sequence>MGLLDRLLRMNAAEIAMKQDEPSTALVPATSVDIPDTSWPSDIDFTGWVNGMYCREYAVRTVVDFITRNIASLPLKVYRKTDGDPQEVRDGALAQLMRRPSPLPGMSRYRFVSSLMNDMLMEDKWLCVLGVHNDRWMLRRIPADAYSLTGNAFGEITDVTITGTDGNPGLRYRLPDPRIILDVGYVSGLRFGDPVTNVLRPLLNEARAMAKYRQSVAANGGQFPAYVYRPKEMSPWPQDDYDAFVQYMRNYTHGGGQEGGMPTLPDGMEIRTVENLFRPVDMDDLKAREEINISVALAFQISPENIGFRTGTNSNISAYKEKLWNIELLPYVIAFEDALNNSLPEAVGELDCYIRANLDSKLRGTLIEQYQALSTATGRAFMTTNEGRRILDLDRVEGGDELVTPLNVTQGGQPSPQDGGRTQNAQTGDSQNGKSADDIFQEFRYRYQYDAAFRAQWDAMSKGGEP</sequence>
<accession>A0A4P6E2T6</accession>
<evidence type="ECO:0000256" key="1">
    <source>
        <dbReference type="SAM" id="MobiDB-lite"/>
    </source>
</evidence>
<gene>
    <name evidence="2" type="ORF">ESN35_03235</name>
</gene>
<dbReference type="Proteomes" id="UP000293589">
    <property type="component" value="Chromosome"/>
</dbReference>
<feature type="compositionally biased region" description="Polar residues" evidence="1">
    <location>
        <begin position="406"/>
        <end position="434"/>
    </location>
</feature>
<feature type="region of interest" description="Disordered" evidence="1">
    <location>
        <begin position="404"/>
        <end position="437"/>
    </location>
</feature>
<name>A0A4P6E2T6_9BIFI</name>
<dbReference type="Pfam" id="PF04860">
    <property type="entry name" value="Phage_portal"/>
    <property type="match status" value="1"/>
</dbReference>
<evidence type="ECO:0000313" key="3">
    <source>
        <dbReference type="Proteomes" id="UP000293589"/>
    </source>
</evidence>
<protein>
    <submittedName>
        <fullName evidence="2">Phage portal protein</fullName>
    </submittedName>
</protein>
<dbReference type="InterPro" id="IPR006944">
    <property type="entry name" value="Phage/GTA_portal"/>
</dbReference>
<reference evidence="2 3" key="1">
    <citation type="submission" date="2019-01" db="EMBL/GenBank/DDBJ databases">
        <title>Complete genome sequence of Bifidobacterium gallinarum CACC 514.</title>
        <authorList>
            <person name="Jung M."/>
        </authorList>
    </citation>
    <scope>NUCLEOTIDE SEQUENCE [LARGE SCALE GENOMIC DNA]</scope>
    <source>
        <strain evidence="2 3">CACC 514</strain>
    </source>
</reference>
<dbReference type="AlphaFoldDB" id="A0A4P6E2T6"/>
<dbReference type="KEGG" id="bgx:ESN35_03235"/>
<evidence type="ECO:0000313" key="2">
    <source>
        <dbReference type="EMBL" id="QAY32549.1"/>
    </source>
</evidence>
<dbReference type="EMBL" id="CP035464">
    <property type="protein sequence ID" value="QAY32549.1"/>
    <property type="molecule type" value="Genomic_DNA"/>
</dbReference>
<proteinExistence type="predicted"/>
<organism evidence="2 3">
    <name type="scientific">Bifidobacterium pullorum subsp. gallinarum</name>
    <dbReference type="NCBI Taxonomy" id="78344"/>
    <lineage>
        <taxon>Bacteria</taxon>
        <taxon>Bacillati</taxon>
        <taxon>Actinomycetota</taxon>
        <taxon>Actinomycetes</taxon>
        <taxon>Bifidobacteriales</taxon>
        <taxon>Bifidobacteriaceae</taxon>
        <taxon>Bifidobacterium</taxon>
    </lineage>
</organism>